<feature type="domain" description="DUF11" evidence="1">
    <location>
        <begin position="152"/>
        <end position="243"/>
    </location>
</feature>
<feature type="domain" description="DUF11" evidence="1">
    <location>
        <begin position="21"/>
        <end position="123"/>
    </location>
</feature>
<reference evidence="2 3" key="1">
    <citation type="journal article" date="2019" name="Environ. Microbiol.">
        <title>An active ?-lactamase is a part of an orchestrated cell wall stress resistance network of Bacillus subtilis and related rhizosphere species.</title>
        <authorList>
            <person name="Bucher T."/>
            <person name="Keren-Paz A."/>
            <person name="Hausser J."/>
            <person name="Olender T."/>
            <person name="Cytryn E."/>
            <person name="Kolodkin-Gal I."/>
        </authorList>
    </citation>
    <scope>NUCLEOTIDE SEQUENCE [LARGE SCALE GENOMIC DNA]</scope>
    <source>
        <strain evidence="2 3">I5</strain>
    </source>
</reference>
<dbReference type="PANTHER" id="PTHR34819">
    <property type="entry name" value="LARGE CYSTEINE-RICH PERIPLASMIC PROTEIN OMCB"/>
    <property type="match status" value="1"/>
</dbReference>
<dbReference type="Proteomes" id="UP000305222">
    <property type="component" value="Unassembled WGS sequence"/>
</dbReference>
<feature type="non-terminal residue" evidence="2">
    <location>
        <position position="489"/>
    </location>
</feature>
<feature type="domain" description="DUF11" evidence="1">
    <location>
        <begin position="287"/>
        <end position="382"/>
    </location>
</feature>
<evidence type="ECO:0000259" key="1">
    <source>
        <dbReference type="Pfam" id="PF01345"/>
    </source>
</evidence>
<dbReference type="InterPro" id="IPR001434">
    <property type="entry name" value="OmcB-like_DUF11"/>
</dbReference>
<dbReference type="EMBL" id="SZON01001318">
    <property type="protein sequence ID" value="TKI91585.1"/>
    <property type="molecule type" value="Genomic_DNA"/>
</dbReference>
<dbReference type="NCBIfam" id="TIGR01451">
    <property type="entry name" value="B_ant_repeat"/>
    <property type="match status" value="4"/>
</dbReference>
<feature type="domain" description="DUF11" evidence="1">
    <location>
        <begin position="417"/>
        <end position="464"/>
    </location>
</feature>
<dbReference type="InterPro" id="IPR051172">
    <property type="entry name" value="Chlamydia_OmcB"/>
</dbReference>
<organism evidence="2 3">
    <name type="scientific">Bacillus wiedmannii</name>
    <dbReference type="NCBI Taxonomy" id="1890302"/>
    <lineage>
        <taxon>Bacteria</taxon>
        <taxon>Bacillati</taxon>
        <taxon>Bacillota</taxon>
        <taxon>Bacilli</taxon>
        <taxon>Bacillales</taxon>
        <taxon>Bacillaceae</taxon>
        <taxon>Bacillus</taxon>
        <taxon>Bacillus cereus group</taxon>
    </lineage>
</organism>
<accession>A0A4U3ASP5</accession>
<evidence type="ECO:0000313" key="2">
    <source>
        <dbReference type="EMBL" id="TKI91585.1"/>
    </source>
</evidence>
<protein>
    <submittedName>
        <fullName evidence="2">DUF11 domain-containing protein</fullName>
    </submittedName>
</protein>
<dbReference type="Pfam" id="PF01345">
    <property type="entry name" value="DUF11"/>
    <property type="match status" value="4"/>
</dbReference>
<gene>
    <name evidence="2" type="ORF">FC699_21750</name>
</gene>
<evidence type="ECO:0000313" key="3">
    <source>
        <dbReference type="Proteomes" id="UP000305222"/>
    </source>
</evidence>
<dbReference type="Gene3D" id="2.60.40.740">
    <property type="match status" value="4"/>
</dbReference>
<comment type="caution">
    <text evidence="2">The sequence shown here is derived from an EMBL/GenBank/DDBJ whole genome shotgun (WGS) entry which is preliminary data.</text>
</comment>
<sequence>NGDAYMLNTVGLQININSPNIQATKSVNKSVAAIGDVLTYTVTIPNTGLLPANNVIFIDSLPNGTSFIPGTVTVDNVPQTNANPAAGISLGTINNNASRTVTFQATVVSLPSQTPISNTANITFQYTPIAGGTTFSGLATSNSAGTQINLADINGTKSVNKLFTDIGDTLTYSIALANIGNIAATNVIYTDPIPNGTTFIPGSVTVNGVNQAGANPANGISVGTIAANSTTTVSFQVFVPSIPQINPILNSGTTTYQYIPVPNQPAVSGTDTTNIVSTQVNNAIVTMAKAVDKNFADIDDTLTYTVSFTGIGNTNANNVIFTDVIPTGTTFVLNSLTIDGTTQVGANPATGVNIGSIPTGTTKNVSFQVVVNTIPASNVVSNGSSASYQYTVNPSQSPVTKNISSNLVSTQINNANVTLTKSTNKQFATIGETISYTILITNSGNTAATNVQLTDPLPNGTILTPGTVTLNEVLQNVDSLVALPIGTIP</sequence>
<proteinExistence type="predicted"/>
<dbReference type="PANTHER" id="PTHR34819:SF3">
    <property type="entry name" value="CELL SURFACE PROTEIN"/>
    <property type="match status" value="1"/>
</dbReference>
<name>A0A4U3ASP5_9BACI</name>
<dbReference type="InterPro" id="IPR047589">
    <property type="entry name" value="DUF11_rpt"/>
</dbReference>
<feature type="non-terminal residue" evidence="2">
    <location>
        <position position="1"/>
    </location>
</feature>
<dbReference type="AlphaFoldDB" id="A0A4U3ASP5"/>